<dbReference type="SUPFAM" id="SSF52172">
    <property type="entry name" value="CheY-like"/>
    <property type="match status" value="1"/>
</dbReference>
<dbReference type="InterPro" id="IPR011006">
    <property type="entry name" value="CheY-like_superfamily"/>
</dbReference>
<dbReference type="Pfam" id="PF00072">
    <property type="entry name" value="Response_reg"/>
    <property type="match status" value="1"/>
</dbReference>
<name>A0A2M7G3A0_9BACT</name>
<reference evidence="4 5" key="1">
    <citation type="submission" date="2017-09" db="EMBL/GenBank/DDBJ databases">
        <title>Depth-based differentiation of microbial function through sediment-hosted aquifers and enrichment of novel symbionts in the deep terrestrial subsurface.</title>
        <authorList>
            <person name="Probst A.J."/>
            <person name="Ladd B."/>
            <person name="Jarett J.K."/>
            <person name="Geller-Mcgrath D.E."/>
            <person name="Sieber C.M."/>
            <person name="Emerson J.B."/>
            <person name="Anantharaman K."/>
            <person name="Thomas B.C."/>
            <person name="Malmstrom R."/>
            <person name="Stieglmeier M."/>
            <person name="Klingl A."/>
            <person name="Woyke T."/>
            <person name="Ryan C.M."/>
            <person name="Banfield J.F."/>
        </authorList>
    </citation>
    <scope>NUCLEOTIDE SEQUENCE [LARGE SCALE GENOMIC DNA]</scope>
    <source>
        <strain evidence="4">CG17_big_fil_post_rev_8_21_14_2_50_48_46</strain>
    </source>
</reference>
<dbReference type="InterPro" id="IPR050595">
    <property type="entry name" value="Bact_response_regulator"/>
</dbReference>
<gene>
    <name evidence="4" type="ORF">COW36_14365</name>
</gene>
<dbReference type="Proteomes" id="UP000231019">
    <property type="component" value="Unassembled WGS sequence"/>
</dbReference>
<organism evidence="4 5">
    <name type="scientific">bacterium (Candidatus Blackallbacteria) CG17_big_fil_post_rev_8_21_14_2_50_48_46</name>
    <dbReference type="NCBI Taxonomy" id="2014261"/>
    <lineage>
        <taxon>Bacteria</taxon>
        <taxon>Candidatus Blackallbacteria</taxon>
    </lineage>
</organism>
<dbReference type="AlphaFoldDB" id="A0A2M7G3A0"/>
<dbReference type="InterPro" id="IPR001789">
    <property type="entry name" value="Sig_transdc_resp-reg_receiver"/>
</dbReference>
<dbReference type="Gene3D" id="3.40.50.2300">
    <property type="match status" value="1"/>
</dbReference>
<protein>
    <recommendedName>
        <fullName evidence="3">Response regulatory domain-containing protein</fullName>
    </recommendedName>
</protein>
<dbReference type="SMART" id="SM00448">
    <property type="entry name" value="REC"/>
    <property type="match status" value="1"/>
</dbReference>
<evidence type="ECO:0000256" key="2">
    <source>
        <dbReference type="PROSITE-ProRule" id="PRU00169"/>
    </source>
</evidence>
<keyword evidence="1 2" id="KW-0597">Phosphoprotein</keyword>
<dbReference type="PANTHER" id="PTHR44591">
    <property type="entry name" value="STRESS RESPONSE REGULATOR PROTEIN 1"/>
    <property type="match status" value="1"/>
</dbReference>
<accession>A0A2M7G3A0</accession>
<evidence type="ECO:0000313" key="4">
    <source>
        <dbReference type="EMBL" id="PIW16165.1"/>
    </source>
</evidence>
<evidence type="ECO:0000313" key="5">
    <source>
        <dbReference type="Proteomes" id="UP000231019"/>
    </source>
</evidence>
<dbReference type="GO" id="GO:0000160">
    <property type="term" value="P:phosphorelay signal transduction system"/>
    <property type="evidence" value="ECO:0007669"/>
    <property type="project" value="InterPro"/>
</dbReference>
<evidence type="ECO:0000259" key="3">
    <source>
        <dbReference type="PROSITE" id="PS50110"/>
    </source>
</evidence>
<feature type="domain" description="Response regulatory" evidence="3">
    <location>
        <begin position="6"/>
        <end position="123"/>
    </location>
</feature>
<dbReference type="PROSITE" id="PS50110">
    <property type="entry name" value="RESPONSE_REGULATORY"/>
    <property type="match status" value="1"/>
</dbReference>
<dbReference type="PANTHER" id="PTHR44591:SF3">
    <property type="entry name" value="RESPONSE REGULATORY DOMAIN-CONTAINING PROTEIN"/>
    <property type="match status" value="1"/>
</dbReference>
<evidence type="ECO:0000256" key="1">
    <source>
        <dbReference type="ARBA" id="ARBA00022553"/>
    </source>
</evidence>
<sequence length="131" mass="14860">MSRLEKVMLVEDDQDIQFIAKMILQKLGGYQVAVCASGKQALAEIPVFQPQLVLLDMMMPEMDGLTVLRHMRENPEFAALPVVFMTAKAQAHEIEDYKRQGVLGVITKPFEPSLLKGQIEKIWNGFQQELE</sequence>
<proteinExistence type="predicted"/>
<comment type="caution">
    <text evidence="4">The sequence shown here is derived from an EMBL/GenBank/DDBJ whole genome shotgun (WGS) entry which is preliminary data.</text>
</comment>
<dbReference type="EMBL" id="PFFQ01000040">
    <property type="protein sequence ID" value="PIW16165.1"/>
    <property type="molecule type" value="Genomic_DNA"/>
</dbReference>
<feature type="modified residue" description="4-aspartylphosphate" evidence="2">
    <location>
        <position position="56"/>
    </location>
</feature>